<reference evidence="3" key="1">
    <citation type="submission" date="2022-12" db="EMBL/GenBank/DDBJ databases">
        <authorList>
            <person name="Petersen C."/>
        </authorList>
    </citation>
    <scope>NUCLEOTIDE SEQUENCE</scope>
    <source>
        <strain evidence="3">IBT 16125</strain>
    </source>
</reference>
<feature type="compositionally biased region" description="Polar residues" evidence="1">
    <location>
        <begin position="288"/>
        <end position="310"/>
    </location>
</feature>
<protein>
    <recommendedName>
        <fullName evidence="2">C2H2-type domain-containing protein</fullName>
    </recommendedName>
</protein>
<accession>A0AAD6C2V3</accession>
<evidence type="ECO:0000313" key="4">
    <source>
        <dbReference type="Proteomes" id="UP001213681"/>
    </source>
</evidence>
<dbReference type="InterPro" id="IPR013087">
    <property type="entry name" value="Znf_C2H2_type"/>
</dbReference>
<sequence>MTSDIYDSDDAMGRSPPPKPAKPKYGLDDPPPPPFVTVNDRAHAKATDGDPKGTLDRSRKPHLPETQTQTRHGDSVLMSYLGPECPEVAAHARDFPYSDWSTKQDRFPVNWRVPPVSSGKEEGPGEKEGINRGGWDKVGGGREDGGGGGDSGSKMDVDDAPISTPVSAPPAPTAISRPIAGPGSAEEEAKFKSMVEQGVPKLQVDEKKDCQTSLSPQTKPLPPVLPPPAPPSDFKSEFVSPRQRPRLQSITEFPPVRPSPDLLKRSPELGHRVSLPSLLQSLSPPPSTAGTSPDSASCHPNTKTLPSIQSALGGFSPSEFPPTRLNAIHPPYPYSSCPGSATSTDSPHDRQLPRQFLSSHIPPSPFSHLSPISAKEHSNNPSPASQPSSAFWRGPPPPPPPPPQPAVDTPHPASSPYDTSPMTGKSPLTSYPTPTEPVVSTPGSSERAALSSTAPLNGTGATGSYKCTHPGCTAAPFQTQYLLNSHANVHSQDRPHFCPVEGCSRGLGGKGFKRKNEMMRHGLVHNSPGYTIFNGELNLLLESVALEDRSTNLAAGTDMSVSTTLIKVKTTLSSVKFSHNAQLGAHEDDDEGQISLDKLTLLLGFGGSP</sequence>
<dbReference type="SUPFAM" id="SSF57667">
    <property type="entry name" value="beta-beta-alpha zinc fingers"/>
    <property type="match status" value="1"/>
</dbReference>
<gene>
    <name evidence="3" type="ORF">N7458_008352</name>
</gene>
<dbReference type="GeneID" id="81601977"/>
<dbReference type="Gene3D" id="3.30.160.60">
    <property type="entry name" value="Classic Zinc Finger"/>
    <property type="match status" value="1"/>
</dbReference>
<dbReference type="RefSeq" id="XP_056764560.1">
    <property type="nucleotide sequence ID" value="XM_056911734.1"/>
</dbReference>
<feature type="compositionally biased region" description="Basic and acidic residues" evidence="1">
    <location>
        <begin position="262"/>
        <end position="271"/>
    </location>
</feature>
<dbReference type="SMART" id="SM00355">
    <property type="entry name" value="ZnF_C2H2"/>
    <property type="match status" value="2"/>
</dbReference>
<feature type="compositionally biased region" description="Pro residues" evidence="1">
    <location>
        <begin position="219"/>
        <end position="231"/>
    </location>
</feature>
<reference evidence="3" key="2">
    <citation type="journal article" date="2023" name="IMA Fungus">
        <title>Comparative genomic study of the Penicillium genus elucidates a diverse pangenome and 15 lateral gene transfer events.</title>
        <authorList>
            <person name="Petersen C."/>
            <person name="Sorensen T."/>
            <person name="Nielsen M.R."/>
            <person name="Sondergaard T.E."/>
            <person name="Sorensen J.L."/>
            <person name="Fitzpatrick D.A."/>
            <person name="Frisvad J.C."/>
            <person name="Nielsen K.L."/>
        </authorList>
    </citation>
    <scope>NUCLEOTIDE SEQUENCE</scope>
    <source>
        <strain evidence="3">IBT 16125</strain>
    </source>
</reference>
<dbReference type="EMBL" id="JAPVEA010000007">
    <property type="protein sequence ID" value="KAJ5444480.1"/>
    <property type="molecule type" value="Genomic_DNA"/>
</dbReference>
<feature type="region of interest" description="Disordered" evidence="1">
    <location>
        <begin position="1"/>
        <end position="78"/>
    </location>
</feature>
<feature type="region of interest" description="Disordered" evidence="1">
    <location>
        <begin position="109"/>
        <end position="456"/>
    </location>
</feature>
<comment type="caution">
    <text evidence="3">The sequence shown here is derived from an EMBL/GenBank/DDBJ whole genome shotgun (WGS) entry which is preliminary data.</text>
</comment>
<feature type="domain" description="C2H2-type" evidence="2">
    <location>
        <begin position="465"/>
        <end position="490"/>
    </location>
</feature>
<feature type="domain" description="C2H2-type" evidence="2">
    <location>
        <begin position="496"/>
        <end position="525"/>
    </location>
</feature>
<dbReference type="AlphaFoldDB" id="A0AAD6C2V3"/>
<evidence type="ECO:0000259" key="2">
    <source>
        <dbReference type="SMART" id="SM00355"/>
    </source>
</evidence>
<feature type="compositionally biased region" description="Acidic residues" evidence="1">
    <location>
        <begin position="1"/>
        <end position="10"/>
    </location>
</feature>
<feature type="compositionally biased region" description="Pro residues" evidence="1">
    <location>
        <begin position="394"/>
        <end position="405"/>
    </location>
</feature>
<feature type="compositionally biased region" description="Polar residues" evidence="1">
    <location>
        <begin position="416"/>
        <end position="433"/>
    </location>
</feature>
<name>A0AAD6C2V3_9EURO</name>
<feature type="compositionally biased region" description="Low complexity" evidence="1">
    <location>
        <begin position="379"/>
        <end position="390"/>
    </location>
</feature>
<feature type="compositionally biased region" description="Basic and acidic residues" evidence="1">
    <location>
        <begin position="119"/>
        <end position="130"/>
    </location>
</feature>
<organism evidence="3 4">
    <name type="scientific">Penicillium daleae</name>
    <dbReference type="NCBI Taxonomy" id="63821"/>
    <lineage>
        <taxon>Eukaryota</taxon>
        <taxon>Fungi</taxon>
        <taxon>Dikarya</taxon>
        <taxon>Ascomycota</taxon>
        <taxon>Pezizomycotina</taxon>
        <taxon>Eurotiomycetes</taxon>
        <taxon>Eurotiomycetidae</taxon>
        <taxon>Eurotiales</taxon>
        <taxon>Aspergillaceae</taxon>
        <taxon>Penicillium</taxon>
    </lineage>
</organism>
<proteinExistence type="predicted"/>
<evidence type="ECO:0000313" key="3">
    <source>
        <dbReference type="EMBL" id="KAJ5444480.1"/>
    </source>
</evidence>
<dbReference type="Proteomes" id="UP001213681">
    <property type="component" value="Unassembled WGS sequence"/>
</dbReference>
<evidence type="ECO:0000256" key="1">
    <source>
        <dbReference type="SAM" id="MobiDB-lite"/>
    </source>
</evidence>
<keyword evidence="4" id="KW-1185">Reference proteome</keyword>
<feature type="compositionally biased region" description="Basic and acidic residues" evidence="1">
    <location>
        <begin position="40"/>
        <end position="58"/>
    </location>
</feature>
<dbReference type="InterPro" id="IPR036236">
    <property type="entry name" value="Znf_C2H2_sf"/>
</dbReference>